<protein>
    <recommendedName>
        <fullName evidence="6">Peptidase A1 domain-containing protein</fullName>
    </recommendedName>
</protein>
<evidence type="ECO:0000256" key="3">
    <source>
        <dbReference type="ARBA" id="ARBA00022750"/>
    </source>
</evidence>
<dbReference type="PROSITE" id="PS00141">
    <property type="entry name" value="ASP_PROTEASE"/>
    <property type="match status" value="1"/>
</dbReference>
<dbReference type="InterPro" id="IPR001969">
    <property type="entry name" value="Aspartic_peptidase_AS"/>
</dbReference>
<dbReference type="Proteomes" id="UP001189429">
    <property type="component" value="Unassembled WGS sequence"/>
</dbReference>
<comment type="similarity">
    <text evidence="1 5">Belongs to the peptidase A1 family.</text>
</comment>
<sequence>MAAARAIRAALAAASCGAARALHAALRGQLQGALGPSGGFGGAAAKEVPSAVETELENRKRELDRIQDDAADVGAVALVKQRRLQNEKGMWLSGKKRQALSNYFDAQYLGFMEIGGQTIAGIFDTGSHSLVVFSDLCKTCGQAARYNPALSAHHTQGEVTYELEYGSGTVATQEAFDMVSVGPYAPRNQSLWEVADADMQVLATSAFQAIVGLGPPEAPAVYAEEDLAHLRDNMSSYIRAGLPVPVDLVSREAHTAGVAAEMRSKATMLETFESRMFSVCIGRQPNSNGYLVWDDTAPLVKPEYFQRLQVFGNRSWSMTLDEPTLTYNPAAKDRQLNGDDKYEGRMLGCETGCAALLDSGTSLLALPGSVINALVQLTLEAEFNCSDMWQLPSIKVTLGGHEVILPPDTYISEVASSLEVPEHLQSFVRLRRFQRLAPAKAEGSQDFGPWRGSRVHGSWRDSGSQRPGASCELMVMEATASSVHGPLWILGLPFFRQYYTTFEVSGRSSKSRAVHIAKASDTCHPAPPDENPKFPPREQLYKRLVNPSKLWVAPSTYSQPSVLATSTYEVPGTVLPRSLPP</sequence>
<keyword evidence="8" id="KW-1185">Reference proteome</keyword>
<dbReference type="SUPFAM" id="SSF50630">
    <property type="entry name" value="Acid proteases"/>
    <property type="match status" value="1"/>
</dbReference>
<dbReference type="PANTHER" id="PTHR47966:SF51">
    <property type="entry name" value="BETA-SITE APP-CLEAVING ENZYME, ISOFORM A-RELATED"/>
    <property type="match status" value="1"/>
</dbReference>
<dbReference type="PRINTS" id="PR00792">
    <property type="entry name" value="PEPSIN"/>
</dbReference>
<evidence type="ECO:0000256" key="5">
    <source>
        <dbReference type="RuleBase" id="RU000454"/>
    </source>
</evidence>
<dbReference type="InterPro" id="IPR033121">
    <property type="entry name" value="PEPTIDASE_A1"/>
</dbReference>
<keyword evidence="2 5" id="KW-0645">Protease</keyword>
<gene>
    <name evidence="7" type="ORF">PCOR1329_LOCUS2183</name>
</gene>
<feature type="domain" description="Peptidase A1" evidence="6">
    <location>
        <begin position="108"/>
        <end position="513"/>
    </location>
</feature>
<keyword evidence="3 5" id="KW-0064">Aspartyl protease</keyword>
<keyword evidence="4 5" id="KW-0378">Hydrolase</keyword>
<comment type="caution">
    <text evidence="7">The sequence shown here is derived from an EMBL/GenBank/DDBJ whole genome shotgun (WGS) entry which is preliminary data.</text>
</comment>
<dbReference type="Pfam" id="PF00026">
    <property type="entry name" value="Asp"/>
    <property type="match status" value="2"/>
</dbReference>
<dbReference type="PANTHER" id="PTHR47966">
    <property type="entry name" value="BETA-SITE APP-CLEAVING ENZYME, ISOFORM A-RELATED"/>
    <property type="match status" value="1"/>
</dbReference>
<proteinExistence type="inferred from homology"/>
<evidence type="ECO:0000259" key="6">
    <source>
        <dbReference type="PROSITE" id="PS51767"/>
    </source>
</evidence>
<evidence type="ECO:0000256" key="2">
    <source>
        <dbReference type="ARBA" id="ARBA00022670"/>
    </source>
</evidence>
<accession>A0ABN9PEQ6</accession>
<evidence type="ECO:0000313" key="8">
    <source>
        <dbReference type="Proteomes" id="UP001189429"/>
    </source>
</evidence>
<evidence type="ECO:0000256" key="1">
    <source>
        <dbReference type="ARBA" id="ARBA00007447"/>
    </source>
</evidence>
<dbReference type="InterPro" id="IPR021109">
    <property type="entry name" value="Peptidase_aspartic_dom_sf"/>
</dbReference>
<organism evidence="7 8">
    <name type="scientific">Prorocentrum cordatum</name>
    <dbReference type="NCBI Taxonomy" id="2364126"/>
    <lineage>
        <taxon>Eukaryota</taxon>
        <taxon>Sar</taxon>
        <taxon>Alveolata</taxon>
        <taxon>Dinophyceae</taxon>
        <taxon>Prorocentrales</taxon>
        <taxon>Prorocentraceae</taxon>
        <taxon>Prorocentrum</taxon>
    </lineage>
</organism>
<dbReference type="PROSITE" id="PS51767">
    <property type="entry name" value="PEPTIDASE_A1"/>
    <property type="match status" value="1"/>
</dbReference>
<evidence type="ECO:0000256" key="4">
    <source>
        <dbReference type="ARBA" id="ARBA00022801"/>
    </source>
</evidence>
<dbReference type="InterPro" id="IPR001461">
    <property type="entry name" value="Aspartic_peptidase_A1"/>
</dbReference>
<dbReference type="Gene3D" id="2.40.70.10">
    <property type="entry name" value="Acid Proteases"/>
    <property type="match status" value="2"/>
</dbReference>
<evidence type="ECO:0000313" key="7">
    <source>
        <dbReference type="EMBL" id="CAK0791218.1"/>
    </source>
</evidence>
<dbReference type="EMBL" id="CAUYUJ010000546">
    <property type="protein sequence ID" value="CAK0791218.1"/>
    <property type="molecule type" value="Genomic_DNA"/>
</dbReference>
<name>A0ABN9PEQ6_9DINO</name>
<reference evidence="7" key="1">
    <citation type="submission" date="2023-10" db="EMBL/GenBank/DDBJ databases">
        <authorList>
            <person name="Chen Y."/>
            <person name="Shah S."/>
            <person name="Dougan E. K."/>
            <person name="Thang M."/>
            <person name="Chan C."/>
        </authorList>
    </citation>
    <scope>NUCLEOTIDE SEQUENCE [LARGE SCALE GENOMIC DNA]</scope>
</reference>